<dbReference type="GO" id="GO:0043023">
    <property type="term" value="F:ribosomal large subunit binding"/>
    <property type="evidence" value="ECO:0007669"/>
    <property type="project" value="TreeGrafter"/>
</dbReference>
<evidence type="ECO:0000256" key="1">
    <source>
        <dbReference type="ARBA" id="ARBA00005912"/>
    </source>
</evidence>
<evidence type="ECO:0000259" key="4">
    <source>
        <dbReference type="Pfam" id="PF01765"/>
    </source>
</evidence>
<feature type="non-terminal residue" evidence="5">
    <location>
        <position position="83"/>
    </location>
</feature>
<reference evidence="5 6" key="1">
    <citation type="submission" date="2019-11" db="EMBL/GenBank/DDBJ databases">
        <title>Growth characteristics of pneumococcus vary with the chemical composition of the capsule and with environmental conditions.</title>
        <authorList>
            <person name="Tothpal A."/>
            <person name="Desobry K."/>
            <person name="Joshi S."/>
            <person name="Wyllie A.L."/>
            <person name="Weinberger D.M."/>
        </authorList>
    </citation>
    <scope>NUCLEOTIDE SEQUENCE [LARGE SCALE GENOMIC DNA]</scope>
    <source>
        <strain evidence="6">pnumococcus09N</strain>
    </source>
</reference>
<evidence type="ECO:0000256" key="3">
    <source>
        <dbReference type="ARBA" id="ARBA00022917"/>
    </source>
</evidence>
<dbReference type="InterPro" id="IPR023584">
    <property type="entry name" value="Ribosome_recyc_fac_dom"/>
</dbReference>
<dbReference type="EMBL" id="WNHU01000751">
    <property type="protein sequence ID" value="MTV44733.1"/>
    <property type="molecule type" value="Genomic_DNA"/>
</dbReference>
<protein>
    <submittedName>
        <fullName evidence="5">Ribosome recycling factor</fullName>
    </submittedName>
</protein>
<accession>A0A7X3BZ72</accession>
<dbReference type="PANTHER" id="PTHR20982:SF3">
    <property type="entry name" value="MITOCHONDRIAL RIBOSOME RECYCLING FACTOR PSEUDO 1"/>
    <property type="match status" value="1"/>
</dbReference>
<evidence type="ECO:0000256" key="2">
    <source>
        <dbReference type="ARBA" id="ARBA00022490"/>
    </source>
</evidence>
<dbReference type="PANTHER" id="PTHR20982">
    <property type="entry name" value="RIBOSOME RECYCLING FACTOR"/>
    <property type="match status" value="1"/>
</dbReference>
<comment type="similarity">
    <text evidence="1">Belongs to the RRF family.</text>
</comment>
<proteinExistence type="inferred from homology"/>
<evidence type="ECO:0000313" key="6">
    <source>
        <dbReference type="Proteomes" id="UP000467349"/>
    </source>
</evidence>
<feature type="non-terminal residue" evidence="5">
    <location>
        <position position="1"/>
    </location>
</feature>
<keyword evidence="2" id="KW-0963">Cytoplasm</keyword>
<dbReference type="FunFam" id="1.10.132.20:FF:000001">
    <property type="entry name" value="Ribosome-recycling factor"/>
    <property type="match status" value="1"/>
</dbReference>
<dbReference type="AlphaFoldDB" id="A0A7X3BZ72"/>
<dbReference type="GO" id="GO:0006412">
    <property type="term" value="P:translation"/>
    <property type="evidence" value="ECO:0007669"/>
    <property type="project" value="UniProtKB-KW"/>
</dbReference>
<evidence type="ECO:0000313" key="5">
    <source>
        <dbReference type="EMBL" id="MTV44733.1"/>
    </source>
</evidence>
<dbReference type="Proteomes" id="UP000467349">
    <property type="component" value="Unassembled WGS sequence"/>
</dbReference>
<comment type="caution">
    <text evidence="5">The sequence shown here is derived from an EMBL/GenBank/DDBJ whole genome shotgun (WGS) entry which is preliminary data.</text>
</comment>
<sequence length="83" mass="9313">TGVPPLTEERRKDLVKQAKGIGEDAKIAVRNVRHKYLDVIKKAVKDGTPEDIGKKKETTLQDKVNHHVASVDKLIKAKEDEIM</sequence>
<organism evidence="5 6">
    <name type="scientific">Streptococcus pneumoniae</name>
    <dbReference type="NCBI Taxonomy" id="1313"/>
    <lineage>
        <taxon>Bacteria</taxon>
        <taxon>Bacillati</taxon>
        <taxon>Bacillota</taxon>
        <taxon>Bacilli</taxon>
        <taxon>Lactobacillales</taxon>
        <taxon>Streptococcaceae</taxon>
        <taxon>Streptococcus</taxon>
    </lineage>
</organism>
<dbReference type="InterPro" id="IPR002661">
    <property type="entry name" value="Ribosome_recyc_fac"/>
</dbReference>
<dbReference type="SUPFAM" id="SSF55194">
    <property type="entry name" value="Ribosome recycling factor, RRF"/>
    <property type="match status" value="1"/>
</dbReference>
<feature type="domain" description="Ribosome recycling factor" evidence="4">
    <location>
        <begin position="3"/>
        <end position="83"/>
    </location>
</feature>
<keyword evidence="3" id="KW-0648">Protein biosynthesis</keyword>
<name>A0A7X3BZ72_STREE</name>
<dbReference type="Pfam" id="PF01765">
    <property type="entry name" value="RRF"/>
    <property type="match status" value="1"/>
</dbReference>
<dbReference type="InterPro" id="IPR036191">
    <property type="entry name" value="RRF_sf"/>
</dbReference>
<gene>
    <name evidence="5" type="ORF">GM545_14475</name>
</gene>
<dbReference type="Gene3D" id="1.10.132.20">
    <property type="entry name" value="Ribosome-recycling factor"/>
    <property type="match status" value="1"/>
</dbReference>